<feature type="compositionally biased region" description="Acidic residues" evidence="1">
    <location>
        <begin position="175"/>
        <end position="184"/>
    </location>
</feature>
<reference evidence="4 6" key="2">
    <citation type="submission" date="2018-06" db="EMBL/GenBank/DDBJ databases">
        <authorList>
            <consortium name="Pathogen Informatics"/>
            <person name="Doyle S."/>
        </authorList>
    </citation>
    <scope>NUCLEOTIDE SEQUENCE [LARGE SCALE GENOMIC DNA]</scope>
    <source>
        <strain evidence="4 6">NCTC11401</strain>
    </source>
</reference>
<evidence type="ECO:0000313" key="3">
    <source>
        <dbReference type="EMBL" id="SIR83241.1"/>
    </source>
</evidence>
<dbReference type="AlphaFoldDB" id="A0A377GEV5"/>
<sequence>MTFKDFMKGVAYLPANAFTGLVKLTLGSTEKVDRYDDQDQLIGQETVVKPGLLGLAVDGIKFVGRSISDFLYEHRKAIATAAWLSLAAAGAVALTLFLWPAALTAVASFSIYGLSIAGIAGANALAQIGLASLLTFTAVSAVTYVGAGIGNFVKWCASCCKNLKSKAPEGNPVLENEEEDDEEEQKGLDTEKGRDATIERVVKHQHSSSSEDEFHLHMEEEPKGNLYGHSELSRKGPKVVPTSSATIFEFPVDNHAHPLSSTKVEKKSEEDTLVVEPAASFEHK</sequence>
<evidence type="ECO:0000256" key="2">
    <source>
        <dbReference type="SAM" id="Phobius"/>
    </source>
</evidence>
<keyword evidence="2" id="KW-1133">Transmembrane helix</keyword>
<proteinExistence type="predicted"/>
<dbReference type="RefSeq" id="WP_058469369.1">
    <property type="nucleotide sequence ID" value="NZ_CAAAIX010000029.1"/>
</dbReference>
<dbReference type="OrthoDB" id="5653909at2"/>
<organism evidence="4 6">
    <name type="scientific">Fluoribacter gormanii</name>
    <dbReference type="NCBI Taxonomy" id="464"/>
    <lineage>
        <taxon>Bacteria</taxon>
        <taxon>Pseudomonadati</taxon>
        <taxon>Pseudomonadota</taxon>
        <taxon>Gammaproteobacteria</taxon>
        <taxon>Legionellales</taxon>
        <taxon>Legionellaceae</taxon>
        <taxon>Fluoribacter</taxon>
    </lineage>
</organism>
<reference evidence="3 5" key="1">
    <citation type="submission" date="2017-01" db="EMBL/GenBank/DDBJ databases">
        <authorList>
            <person name="Varghese N."/>
            <person name="Submissions S."/>
        </authorList>
    </citation>
    <scope>NUCLEOTIDE SEQUENCE [LARGE SCALE GENOMIC DNA]</scope>
    <source>
        <strain evidence="3 5">ATCC 33342</strain>
    </source>
</reference>
<evidence type="ECO:0000313" key="6">
    <source>
        <dbReference type="Proteomes" id="UP000254374"/>
    </source>
</evidence>
<feature type="transmembrane region" description="Helical" evidence="2">
    <location>
        <begin position="105"/>
        <end position="126"/>
    </location>
</feature>
<gene>
    <name evidence="4" type="ORF">NCTC11401_00141</name>
    <name evidence="3" type="ORF">SAMN05421777_1286</name>
</gene>
<dbReference type="Proteomes" id="UP000254374">
    <property type="component" value="Unassembled WGS sequence"/>
</dbReference>
<keyword evidence="2" id="KW-0472">Membrane</keyword>
<feature type="region of interest" description="Disordered" evidence="1">
    <location>
        <begin position="167"/>
        <end position="196"/>
    </location>
</feature>
<accession>A0A377GEV5</accession>
<keyword evidence="2" id="KW-0812">Transmembrane</keyword>
<name>A0A377GEV5_9GAMM</name>
<feature type="transmembrane region" description="Helical" evidence="2">
    <location>
        <begin position="133"/>
        <end position="153"/>
    </location>
</feature>
<feature type="compositionally biased region" description="Basic and acidic residues" evidence="1">
    <location>
        <begin position="185"/>
        <end position="196"/>
    </location>
</feature>
<protein>
    <recommendedName>
        <fullName evidence="7">Transmembrane protein</fullName>
    </recommendedName>
</protein>
<dbReference type="EMBL" id="UGGV01000001">
    <property type="protein sequence ID" value="STO23350.1"/>
    <property type="molecule type" value="Genomic_DNA"/>
</dbReference>
<feature type="transmembrane region" description="Helical" evidence="2">
    <location>
        <begin position="77"/>
        <end position="99"/>
    </location>
</feature>
<dbReference type="Proteomes" id="UP000186808">
    <property type="component" value="Unassembled WGS sequence"/>
</dbReference>
<dbReference type="EMBL" id="FTNL01000028">
    <property type="protein sequence ID" value="SIR83241.1"/>
    <property type="molecule type" value="Genomic_DNA"/>
</dbReference>
<evidence type="ECO:0008006" key="7">
    <source>
        <dbReference type="Google" id="ProtNLM"/>
    </source>
</evidence>
<keyword evidence="5" id="KW-1185">Reference proteome</keyword>
<evidence type="ECO:0000313" key="4">
    <source>
        <dbReference type="EMBL" id="STO23350.1"/>
    </source>
</evidence>
<dbReference type="STRING" id="464.Lgor_3059"/>
<evidence type="ECO:0000313" key="5">
    <source>
        <dbReference type="Proteomes" id="UP000186808"/>
    </source>
</evidence>
<evidence type="ECO:0000256" key="1">
    <source>
        <dbReference type="SAM" id="MobiDB-lite"/>
    </source>
</evidence>
<feature type="region of interest" description="Disordered" evidence="1">
    <location>
        <begin position="260"/>
        <end position="284"/>
    </location>
</feature>